<dbReference type="InterPro" id="IPR013094">
    <property type="entry name" value="AB_hydrolase_3"/>
</dbReference>
<dbReference type="EMBL" id="JAMD01000006">
    <property type="protein sequence ID" value="KEJ95501.1"/>
    <property type="molecule type" value="Genomic_DNA"/>
</dbReference>
<keyword evidence="5" id="KW-1185">Reference proteome</keyword>
<dbReference type="PANTHER" id="PTHR48081:SF8">
    <property type="entry name" value="ALPHA_BETA HYDROLASE FOLD-3 DOMAIN-CONTAINING PROTEIN-RELATED"/>
    <property type="match status" value="1"/>
</dbReference>
<comment type="caution">
    <text evidence="4">The sequence shown here is derived from an EMBL/GenBank/DDBJ whole genome shotgun (WGS) entry which is preliminary data.</text>
</comment>
<proteinExistence type="inferred from homology"/>
<protein>
    <submittedName>
        <fullName evidence="4">Esterase</fullName>
    </submittedName>
</protein>
<accession>A0A073J1E7</accession>
<sequence>MSWQRPLLNRWLRRVEKPRLAHATSHDSLRRRLERNARFFFRGPRDVAQSWRDLGDGAALWLEPAGADRGRVLLYFHGGAYIFGSPRTHAAMVAVLARTVRACAVLPTYPLAPEHAFPAALDRAEDAYHALLARGVSPENIMLGGDSAGGGLALALLARLIRAGAALPGGLFAFSPLTDLTFSGASLQVNAARDVMLPARRVSEMAEHYLAGAAADDPGASPLFADFTGAPPIWITVGDTEILLDDSRRIVSRTRAQCVSVQMHIARDLPHVWPMFHNMLPEARATLDDLAGWIKFRWDAAPCS</sequence>
<evidence type="ECO:0000256" key="2">
    <source>
        <dbReference type="ARBA" id="ARBA00022801"/>
    </source>
</evidence>
<dbReference type="SUPFAM" id="SSF53474">
    <property type="entry name" value="alpha/beta-Hydrolases"/>
    <property type="match status" value="1"/>
</dbReference>
<evidence type="ECO:0000259" key="3">
    <source>
        <dbReference type="Pfam" id="PF07859"/>
    </source>
</evidence>
<dbReference type="Pfam" id="PF07859">
    <property type="entry name" value="Abhydrolase_3"/>
    <property type="match status" value="1"/>
</dbReference>
<dbReference type="RefSeq" id="WP_037926757.1">
    <property type="nucleotide sequence ID" value="NZ_CP054599.1"/>
</dbReference>
<reference evidence="4 5" key="1">
    <citation type="submission" date="2014-01" db="EMBL/GenBank/DDBJ databases">
        <title>Sulfitobacter sp. H3 (MCCC 1A00686) Genome Sequencing.</title>
        <authorList>
            <person name="Lai Q."/>
            <person name="Hong Z."/>
        </authorList>
    </citation>
    <scope>NUCLEOTIDE SEQUENCE [LARGE SCALE GENOMIC DNA]</scope>
    <source>
        <strain evidence="4 5">H3</strain>
    </source>
</reference>
<name>A0A073J1E7_9RHOB</name>
<comment type="similarity">
    <text evidence="1">Belongs to the 'GDXG' lipolytic enzyme family.</text>
</comment>
<dbReference type="AlphaFoldDB" id="A0A073J1E7"/>
<dbReference type="PANTHER" id="PTHR48081">
    <property type="entry name" value="AB HYDROLASE SUPERFAMILY PROTEIN C4A8.06C"/>
    <property type="match status" value="1"/>
</dbReference>
<dbReference type="InterPro" id="IPR029058">
    <property type="entry name" value="AB_hydrolase_fold"/>
</dbReference>
<organism evidence="4 5">
    <name type="scientific">Pseudosulfitobacter pseudonitzschiae</name>
    <dbReference type="NCBI Taxonomy" id="1402135"/>
    <lineage>
        <taxon>Bacteria</taxon>
        <taxon>Pseudomonadati</taxon>
        <taxon>Pseudomonadota</taxon>
        <taxon>Alphaproteobacteria</taxon>
        <taxon>Rhodobacterales</taxon>
        <taxon>Roseobacteraceae</taxon>
        <taxon>Pseudosulfitobacter</taxon>
    </lineage>
</organism>
<evidence type="ECO:0000313" key="4">
    <source>
        <dbReference type="EMBL" id="KEJ95501.1"/>
    </source>
</evidence>
<dbReference type="GO" id="GO:0016787">
    <property type="term" value="F:hydrolase activity"/>
    <property type="evidence" value="ECO:0007669"/>
    <property type="project" value="UniProtKB-KW"/>
</dbReference>
<dbReference type="GeneID" id="68871456"/>
<evidence type="ECO:0000313" key="5">
    <source>
        <dbReference type="Proteomes" id="UP000027746"/>
    </source>
</evidence>
<dbReference type="OrthoDB" id="9806180at2"/>
<keyword evidence="2" id="KW-0378">Hydrolase</keyword>
<evidence type="ECO:0000256" key="1">
    <source>
        <dbReference type="ARBA" id="ARBA00010515"/>
    </source>
</evidence>
<feature type="domain" description="Alpha/beta hydrolase fold-3" evidence="3">
    <location>
        <begin position="73"/>
        <end position="273"/>
    </location>
</feature>
<gene>
    <name evidence="4" type="ORF">SUH3_21180</name>
</gene>
<dbReference type="Proteomes" id="UP000027746">
    <property type="component" value="Unassembled WGS sequence"/>
</dbReference>
<dbReference type="PROSITE" id="PS01173">
    <property type="entry name" value="LIPASE_GDXG_HIS"/>
    <property type="match status" value="1"/>
</dbReference>
<dbReference type="InterPro" id="IPR002168">
    <property type="entry name" value="Lipase_GDXG_HIS_AS"/>
</dbReference>
<dbReference type="Gene3D" id="3.40.50.1820">
    <property type="entry name" value="alpha/beta hydrolase"/>
    <property type="match status" value="1"/>
</dbReference>
<dbReference type="InterPro" id="IPR050300">
    <property type="entry name" value="GDXG_lipolytic_enzyme"/>
</dbReference>